<name>A0ABT5JVF4_9BURK</name>
<gene>
    <name evidence="1" type="ORF">OIK44_03000</name>
</gene>
<dbReference type="EMBL" id="JAQQXR010000001">
    <property type="protein sequence ID" value="MDC8756554.1"/>
    <property type="molecule type" value="Genomic_DNA"/>
</dbReference>
<accession>A0ABT5JVF4</accession>
<comment type="caution">
    <text evidence="1">The sequence shown here is derived from an EMBL/GenBank/DDBJ whole genome shotgun (WGS) entry which is preliminary data.</text>
</comment>
<protein>
    <submittedName>
        <fullName evidence="1">Uncharacterized protein</fullName>
    </submittedName>
</protein>
<evidence type="ECO:0000313" key="2">
    <source>
        <dbReference type="Proteomes" id="UP001221208"/>
    </source>
</evidence>
<dbReference type="RefSeq" id="WP_273669190.1">
    <property type="nucleotide sequence ID" value="NZ_JAQQXR010000001.1"/>
</dbReference>
<sequence length="353" mass="37221">MALFNWPAQRAADSAALGAHAGVIALRLGDGDSVPEGGVLVIFDAANQARRRTAARVALARGERAWCFHPGPYSVDLTPFAAAPELGLSLQFVIDAADPRVALQRFDLFLLSEADGEPRLALARFGAALQAALQLELSQGNLELPPCTSLDEWHAFRGGLNQLLYTRFGVTVEDCLPADLGERVDFAAMLRARAQPAAVAPAPVPAGAAAPQPPAGDAQSLRRLFLELPAATSALRLLALPPGQALFLAHGALLQRLDLAGAGVATMPSLEWAAPGQRLAAAQQARRTAASAAAAHALDEGWALLARLQLAAPAQLPALLDEADRILSNLQHCLDMRRAPFAALQQDERKEPS</sequence>
<reference evidence="1 2" key="1">
    <citation type="submission" date="2022-10" db="EMBL/GenBank/DDBJ databases">
        <title>Janthinobacterium sp. hw3 Genome sequencing.</title>
        <authorList>
            <person name="Park S."/>
        </authorList>
    </citation>
    <scope>NUCLEOTIDE SEQUENCE [LARGE SCALE GENOMIC DNA]</scope>
    <source>
        <strain evidence="2">hw3</strain>
    </source>
</reference>
<proteinExistence type="predicted"/>
<organism evidence="1 2">
    <name type="scientific">Janthinobacterium fluminis</name>
    <dbReference type="NCBI Taxonomy" id="2987524"/>
    <lineage>
        <taxon>Bacteria</taxon>
        <taxon>Pseudomonadati</taxon>
        <taxon>Pseudomonadota</taxon>
        <taxon>Betaproteobacteria</taxon>
        <taxon>Burkholderiales</taxon>
        <taxon>Oxalobacteraceae</taxon>
        <taxon>Janthinobacterium</taxon>
    </lineage>
</organism>
<keyword evidence="2" id="KW-1185">Reference proteome</keyword>
<dbReference type="Proteomes" id="UP001221208">
    <property type="component" value="Unassembled WGS sequence"/>
</dbReference>
<evidence type="ECO:0000313" key="1">
    <source>
        <dbReference type="EMBL" id="MDC8756554.1"/>
    </source>
</evidence>